<accession>X0S219</accession>
<evidence type="ECO:0000313" key="2">
    <source>
        <dbReference type="EMBL" id="GAF69962.1"/>
    </source>
</evidence>
<reference evidence="2" key="1">
    <citation type="journal article" date="2014" name="Front. Microbiol.">
        <title>High frequency of phylogenetically diverse reductive dehalogenase-homologous genes in deep subseafloor sedimentary metagenomes.</title>
        <authorList>
            <person name="Kawai M."/>
            <person name="Futagami T."/>
            <person name="Toyoda A."/>
            <person name="Takaki Y."/>
            <person name="Nishi S."/>
            <person name="Hori S."/>
            <person name="Arai W."/>
            <person name="Tsubouchi T."/>
            <person name="Morono Y."/>
            <person name="Uchiyama I."/>
            <person name="Ito T."/>
            <person name="Fujiyama A."/>
            <person name="Inagaki F."/>
            <person name="Takami H."/>
        </authorList>
    </citation>
    <scope>NUCLEOTIDE SEQUENCE</scope>
    <source>
        <strain evidence="2">Expedition CK06-06</strain>
    </source>
</reference>
<evidence type="ECO:0000256" key="1">
    <source>
        <dbReference type="SAM" id="Phobius"/>
    </source>
</evidence>
<sequence>MQGLMSKGSYLVSLIALYPTSDFKGHRRDFLLKTLYENISSEGLVYCLILDQTGDPLVVLDPHRLVSRIPQGVHTKSRYAMGSTKQTFQVSGSDETIYEFAKPVFEDGQRTGTVRLGFRLPALSLFSLERIGLLATIAFFIFAMIPFVYYG</sequence>
<keyword evidence="1" id="KW-0472">Membrane</keyword>
<gene>
    <name evidence="2" type="ORF">S01H1_02636</name>
</gene>
<dbReference type="AlphaFoldDB" id="X0S219"/>
<feature type="transmembrane region" description="Helical" evidence="1">
    <location>
        <begin position="131"/>
        <end position="150"/>
    </location>
</feature>
<keyword evidence="1" id="KW-0812">Transmembrane</keyword>
<dbReference type="EMBL" id="BARS01001304">
    <property type="protein sequence ID" value="GAF69962.1"/>
    <property type="molecule type" value="Genomic_DNA"/>
</dbReference>
<organism evidence="2">
    <name type="scientific">marine sediment metagenome</name>
    <dbReference type="NCBI Taxonomy" id="412755"/>
    <lineage>
        <taxon>unclassified sequences</taxon>
        <taxon>metagenomes</taxon>
        <taxon>ecological metagenomes</taxon>
    </lineage>
</organism>
<proteinExistence type="predicted"/>
<feature type="non-terminal residue" evidence="2">
    <location>
        <position position="151"/>
    </location>
</feature>
<protein>
    <submittedName>
        <fullName evidence="2">Uncharacterized protein</fullName>
    </submittedName>
</protein>
<name>X0S219_9ZZZZ</name>
<keyword evidence="1" id="KW-1133">Transmembrane helix</keyword>
<comment type="caution">
    <text evidence="2">The sequence shown here is derived from an EMBL/GenBank/DDBJ whole genome shotgun (WGS) entry which is preliminary data.</text>
</comment>